<keyword evidence="1" id="KW-0472">Membrane</keyword>
<organism evidence="2 3">
    <name type="scientific">Gordonia phthalatica</name>
    <dbReference type="NCBI Taxonomy" id="1136941"/>
    <lineage>
        <taxon>Bacteria</taxon>
        <taxon>Bacillati</taxon>
        <taxon>Actinomycetota</taxon>
        <taxon>Actinomycetes</taxon>
        <taxon>Mycobacteriales</taxon>
        <taxon>Gordoniaceae</taxon>
        <taxon>Gordonia</taxon>
    </lineage>
</organism>
<protein>
    <submittedName>
        <fullName evidence="2">Uncharacterized protein</fullName>
    </submittedName>
</protein>
<name>A0A0N9MQB5_9ACTN</name>
<keyword evidence="1" id="KW-1133">Transmembrane helix</keyword>
<keyword evidence="1" id="KW-0812">Transmembrane</keyword>
<dbReference type="RefSeq" id="WP_062392496.1">
    <property type="nucleotide sequence ID" value="NZ_CP011853.1"/>
</dbReference>
<sequence>MTTALPVPIDTQWMELSGTIAPESSEAQTLIIVVIILAALAPMTWWKLFRSDRWPRKKSLLFLSGCLATLVPVALVLGWVSDDTPSTVYADVAVAQALPSGFPLAPDPETITVAASEHADGLRLDVPDSGEQLDYRVTFGSEHRGNPVRCRATLSLSRDEFHRGRRTASHVRLLGHCS</sequence>
<keyword evidence="3" id="KW-1185">Reference proteome</keyword>
<gene>
    <name evidence="2" type="ORF">ACH46_08370</name>
</gene>
<dbReference type="OrthoDB" id="4774389at2"/>
<evidence type="ECO:0000313" key="3">
    <source>
        <dbReference type="Proteomes" id="UP000063789"/>
    </source>
</evidence>
<proteinExistence type="predicted"/>
<reference evidence="2 3" key="2">
    <citation type="journal article" date="2017" name="Int. J. Syst. Evol. Microbiol.">
        <title>Gordonia phthalatica sp. nov., a di-n-butyl phthalate-degrading bacterium isolated from activated sludge.</title>
        <authorList>
            <person name="Jin D."/>
            <person name="Kong X."/>
            <person name="Jia M."/>
            <person name="Yu X."/>
            <person name="Wang X."/>
            <person name="Zhuang X."/>
            <person name="Deng Y."/>
            <person name="Bai Z."/>
        </authorList>
    </citation>
    <scope>NUCLEOTIDE SEQUENCE [LARGE SCALE GENOMIC DNA]</scope>
    <source>
        <strain evidence="2 3">QH-11</strain>
    </source>
</reference>
<feature type="transmembrane region" description="Helical" evidence="1">
    <location>
        <begin position="60"/>
        <end position="80"/>
    </location>
</feature>
<reference evidence="3" key="1">
    <citation type="submission" date="2015-06" db="EMBL/GenBank/DDBJ databases">
        <title>Complete genome sequence and metabolic analysis of phthalate degradation pathway in Gordonia sp. QH-11.</title>
        <authorList>
            <person name="Jin D."/>
            <person name="Kong X."/>
            <person name="Bai Z."/>
        </authorList>
    </citation>
    <scope>NUCLEOTIDE SEQUENCE [LARGE SCALE GENOMIC DNA]</scope>
    <source>
        <strain evidence="3">QH-11</strain>
    </source>
</reference>
<dbReference type="Proteomes" id="UP000063789">
    <property type="component" value="Chromosome"/>
</dbReference>
<dbReference type="PATRIC" id="fig|1136941.3.peg.1702"/>
<evidence type="ECO:0000256" key="1">
    <source>
        <dbReference type="SAM" id="Phobius"/>
    </source>
</evidence>
<dbReference type="EMBL" id="CP011853">
    <property type="protein sequence ID" value="ALG84510.1"/>
    <property type="molecule type" value="Genomic_DNA"/>
</dbReference>
<dbReference type="KEGG" id="goq:ACH46_08370"/>
<dbReference type="STRING" id="1136941.ACH46_08370"/>
<evidence type="ECO:0000313" key="2">
    <source>
        <dbReference type="EMBL" id="ALG84510.1"/>
    </source>
</evidence>
<accession>A0A0N9MQB5</accession>
<dbReference type="AlphaFoldDB" id="A0A0N9MQB5"/>
<feature type="transmembrane region" description="Helical" evidence="1">
    <location>
        <begin position="27"/>
        <end position="48"/>
    </location>
</feature>